<accession>A0ABW0ZAK8</accession>
<keyword evidence="1" id="KW-0472">Membrane</keyword>
<feature type="transmembrane region" description="Helical" evidence="1">
    <location>
        <begin position="221"/>
        <end position="240"/>
    </location>
</feature>
<sequence length="246" mass="25646">MGAVAEGAVSRPWRASAEDAVRRLAAVTVAGAVLGVLVGGIGGRLAMSLLAALNPDTAGVTSDDGFTIGQFTLGGTAQLLGATWQLGLVGAFFYAILRGLAVGPKWFRVVSMSVGAGVVAGSLIVHTDGVDFTLLGPVWLTVGLFVAIPVVYAAALTLLAEHWLDSDGWSARARLRTVMATLLLWLPVLPLLPVLAGIWLGAEWYRRQPHLPGLSGPLLSWGARGMLAVLFLVAVADLVSDVRFLS</sequence>
<dbReference type="EMBL" id="JBHSNS010000001">
    <property type="protein sequence ID" value="MFC5727856.1"/>
    <property type="molecule type" value="Genomic_DNA"/>
</dbReference>
<keyword evidence="3" id="KW-1185">Reference proteome</keyword>
<evidence type="ECO:0000256" key="1">
    <source>
        <dbReference type="SAM" id="Phobius"/>
    </source>
</evidence>
<organism evidence="2 3">
    <name type="scientific">Nocardioides vastitatis</name>
    <dbReference type="NCBI Taxonomy" id="2568655"/>
    <lineage>
        <taxon>Bacteria</taxon>
        <taxon>Bacillati</taxon>
        <taxon>Actinomycetota</taxon>
        <taxon>Actinomycetes</taxon>
        <taxon>Propionibacteriales</taxon>
        <taxon>Nocardioidaceae</taxon>
        <taxon>Nocardioides</taxon>
    </lineage>
</organism>
<protein>
    <submittedName>
        <fullName evidence="2">Uncharacterized protein</fullName>
    </submittedName>
</protein>
<gene>
    <name evidence="2" type="ORF">ACFPQB_02925</name>
</gene>
<keyword evidence="1" id="KW-1133">Transmembrane helix</keyword>
<feature type="transmembrane region" description="Helical" evidence="1">
    <location>
        <begin position="73"/>
        <end position="97"/>
    </location>
</feature>
<feature type="transmembrane region" description="Helical" evidence="1">
    <location>
        <begin position="180"/>
        <end position="201"/>
    </location>
</feature>
<reference evidence="3" key="1">
    <citation type="journal article" date="2019" name="Int. J. Syst. Evol. Microbiol.">
        <title>The Global Catalogue of Microorganisms (GCM) 10K type strain sequencing project: providing services to taxonomists for standard genome sequencing and annotation.</title>
        <authorList>
            <consortium name="The Broad Institute Genomics Platform"/>
            <consortium name="The Broad Institute Genome Sequencing Center for Infectious Disease"/>
            <person name="Wu L."/>
            <person name="Ma J."/>
        </authorList>
    </citation>
    <scope>NUCLEOTIDE SEQUENCE [LARGE SCALE GENOMIC DNA]</scope>
    <source>
        <strain evidence="3">YIM 94188</strain>
    </source>
</reference>
<proteinExistence type="predicted"/>
<dbReference type="Proteomes" id="UP001596072">
    <property type="component" value="Unassembled WGS sequence"/>
</dbReference>
<feature type="transmembrane region" description="Helical" evidence="1">
    <location>
        <begin position="138"/>
        <end position="159"/>
    </location>
</feature>
<name>A0ABW0ZAK8_9ACTN</name>
<keyword evidence="1" id="KW-0812">Transmembrane</keyword>
<evidence type="ECO:0000313" key="2">
    <source>
        <dbReference type="EMBL" id="MFC5727856.1"/>
    </source>
</evidence>
<comment type="caution">
    <text evidence="2">The sequence shown here is derived from an EMBL/GenBank/DDBJ whole genome shotgun (WGS) entry which is preliminary data.</text>
</comment>
<evidence type="ECO:0000313" key="3">
    <source>
        <dbReference type="Proteomes" id="UP001596072"/>
    </source>
</evidence>
<dbReference type="RefSeq" id="WP_136432509.1">
    <property type="nucleotide sequence ID" value="NZ_JBHSNS010000001.1"/>
</dbReference>
<feature type="transmembrane region" description="Helical" evidence="1">
    <location>
        <begin position="24"/>
        <end position="53"/>
    </location>
</feature>
<feature type="transmembrane region" description="Helical" evidence="1">
    <location>
        <begin position="109"/>
        <end position="126"/>
    </location>
</feature>